<evidence type="ECO:0000313" key="1">
    <source>
        <dbReference type="EMBL" id="GKV31253.1"/>
    </source>
</evidence>
<keyword evidence="2" id="KW-1185">Reference proteome</keyword>
<gene>
    <name evidence="1" type="ORF">SLEP1_g39964</name>
</gene>
<dbReference type="AlphaFoldDB" id="A0AAV5L1Y6"/>
<comment type="caution">
    <text evidence="1">The sequence shown here is derived from an EMBL/GenBank/DDBJ whole genome shotgun (WGS) entry which is preliminary data.</text>
</comment>
<sequence>MEQRRALGIENYVERAYLAIEKDKAAAKEDENK</sequence>
<protein>
    <submittedName>
        <fullName evidence="1">Uncharacterized protein</fullName>
    </submittedName>
</protein>
<proteinExistence type="predicted"/>
<dbReference type="EMBL" id="BPVZ01000090">
    <property type="protein sequence ID" value="GKV31253.1"/>
    <property type="molecule type" value="Genomic_DNA"/>
</dbReference>
<name>A0AAV5L1Y6_9ROSI</name>
<accession>A0AAV5L1Y6</accession>
<dbReference type="Proteomes" id="UP001054252">
    <property type="component" value="Unassembled WGS sequence"/>
</dbReference>
<organism evidence="1 2">
    <name type="scientific">Rubroshorea leprosula</name>
    <dbReference type="NCBI Taxonomy" id="152421"/>
    <lineage>
        <taxon>Eukaryota</taxon>
        <taxon>Viridiplantae</taxon>
        <taxon>Streptophyta</taxon>
        <taxon>Embryophyta</taxon>
        <taxon>Tracheophyta</taxon>
        <taxon>Spermatophyta</taxon>
        <taxon>Magnoliopsida</taxon>
        <taxon>eudicotyledons</taxon>
        <taxon>Gunneridae</taxon>
        <taxon>Pentapetalae</taxon>
        <taxon>rosids</taxon>
        <taxon>malvids</taxon>
        <taxon>Malvales</taxon>
        <taxon>Dipterocarpaceae</taxon>
        <taxon>Rubroshorea</taxon>
    </lineage>
</organism>
<evidence type="ECO:0000313" key="2">
    <source>
        <dbReference type="Proteomes" id="UP001054252"/>
    </source>
</evidence>
<reference evidence="1 2" key="1">
    <citation type="journal article" date="2021" name="Commun. Biol.">
        <title>The genome of Shorea leprosula (Dipterocarpaceae) highlights the ecological relevance of drought in aseasonal tropical rainforests.</title>
        <authorList>
            <person name="Ng K.K.S."/>
            <person name="Kobayashi M.J."/>
            <person name="Fawcett J.A."/>
            <person name="Hatakeyama M."/>
            <person name="Paape T."/>
            <person name="Ng C.H."/>
            <person name="Ang C.C."/>
            <person name="Tnah L.H."/>
            <person name="Lee C.T."/>
            <person name="Nishiyama T."/>
            <person name="Sese J."/>
            <person name="O'Brien M.J."/>
            <person name="Copetti D."/>
            <person name="Mohd Noor M.I."/>
            <person name="Ong R.C."/>
            <person name="Putra M."/>
            <person name="Sireger I.Z."/>
            <person name="Indrioko S."/>
            <person name="Kosugi Y."/>
            <person name="Izuno A."/>
            <person name="Isagi Y."/>
            <person name="Lee S.L."/>
            <person name="Shimizu K.K."/>
        </authorList>
    </citation>
    <scope>NUCLEOTIDE SEQUENCE [LARGE SCALE GENOMIC DNA]</scope>
    <source>
        <strain evidence="1">214</strain>
    </source>
</reference>